<accession>A0AAC8THM1</accession>
<feature type="region of interest" description="Disordered" evidence="1">
    <location>
        <begin position="1"/>
        <end position="21"/>
    </location>
</feature>
<gene>
    <name evidence="2" type="ORF">AA314_07626</name>
</gene>
<dbReference type="KEGG" id="age:AA314_07626"/>
<dbReference type="Proteomes" id="UP000035579">
    <property type="component" value="Chromosome"/>
</dbReference>
<dbReference type="AlphaFoldDB" id="A0AAC8THM1"/>
<name>A0AAC8THM1_9BACT</name>
<reference evidence="2 3" key="1">
    <citation type="submission" date="2015-05" db="EMBL/GenBank/DDBJ databases">
        <title>Genome assembly of Archangium gephyra DSM 2261.</title>
        <authorList>
            <person name="Sharma G."/>
            <person name="Subramanian S."/>
        </authorList>
    </citation>
    <scope>NUCLEOTIDE SEQUENCE [LARGE SCALE GENOMIC DNA]</scope>
    <source>
        <strain evidence="2 3">DSM 2261</strain>
    </source>
</reference>
<evidence type="ECO:0000313" key="3">
    <source>
        <dbReference type="Proteomes" id="UP000035579"/>
    </source>
</evidence>
<evidence type="ECO:0000256" key="1">
    <source>
        <dbReference type="SAM" id="MobiDB-lite"/>
    </source>
</evidence>
<dbReference type="EMBL" id="CP011509">
    <property type="protein sequence ID" value="AKJ06000.1"/>
    <property type="molecule type" value="Genomic_DNA"/>
</dbReference>
<proteinExistence type="predicted"/>
<organism evidence="2 3">
    <name type="scientific">Archangium gephyra</name>
    <dbReference type="NCBI Taxonomy" id="48"/>
    <lineage>
        <taxon>Bacteria</taxon>
        <taxon>Pseudomonadati</taxon>
        <taxon>Myxococcota</taxon>
        <taxon>Myxococcia</taxon>
        <taxon>Myxococcales</taxon>
        <taxon>Cystobacterineae</taxon>
        <taxon>Archangiaceae</taxon>
        <taxon>Archangium</taxon>
    </lineage>
</organism>
<protein>
    <submittedName>
        <fullName evidence="2">Uncharacterized protein</fullName>
    </submittedName>
</protein>
<evidence type="ECO:0000313" key="2">
    <source>
        <dbReference type="EMBL" id="AKJ06000.1"/>
    </source>
</evidence>
<sequence>MAPGAEPSTTENDGMAREVTDSDGITWSCIQAFAGLGKDAEKTEAARVDGSRNRFHVVCTPSGGAKSVRVELPGDWEKGLSDEALLRAIHEELARQP</sequence>